<protein>
    <submittedName>
        <fullName evidence="2">Uncharacterized protein</fullName>
    </submittedName>
</protein>
<evidence type="ECO:0000256" key="1">
    <source>
        <dbReference type="SAM" id="MobiDB-lite"/>
    </source>
</evidence>
<comment type="caution">
    <text evidence="2">The sequence shown here is derived from an EMBL/GenBank/DDBJ whole genome shotgun (WGS) entry which is preliminary data.</text>
</comment>
<gene>
    <name evidence="2" type="ORF">F2P81_018851</name>
</gene>
<accession>A0A6A4S3F9</accession>
<evidence type="ECO:0000313" key="2">
    <source>
        <dbReference type="EMBL" id="KAF0029746.1"/>
    </source>
</evidence>
<reference evidence="2 3" key="1">
    <citation type="submission" date="2019-06" db="EMBL/GenBank/DDBJ databases">
        <title>Draft genomes of female and male turbot (Scophthalmus maximus).</title>
        <authorList>
            <person name="Xu H."/>
            <person name="Xu X.-W."/>
            <person name="Shao C."/>
            <person name="Chen S."/>
        </authorList>
    </citation>
    <scope>NUCLEOTIDE SEQUENCE [LARGE SCALE GENOMIC DNA]</scope>
    <source>
        <strain evidence="2">Ysfricsl-2016a</strain>
        <tissue evidence="2">Blood</tissue>
    </source>
</reference>
<feature type="region of interest" description="Disordered" evidence="1">
    <location>
        <begin position="19"/>
        <end position="50"/>
    </location>
</feature>
<dbReference type="Proteomes" id="UP000438429">
    <property type="component" value="Unassembled WGS sequence"/>
</dbReference>
<name>A0A6A4S3F9_SCOMX</name>
<organism evidence="2 3">
    <name type="scientific">Scophthalmus maximus</name>
    <name type="common">Turbot</name>
    <name type="synonym">Psetta maxima</name>
    <dbReference type="NCBI Taxonomy" id="52904"/>
    <lineage>
        <taxon>Eukaryota</taxon>
        <taxon>Metazoa</taxon>
        <taxon>Chordata</taxon>
        <taxon>Craniata</taxon>
        <taxon>Vertebrata</taxon>
        <taxon>Euteleostomi</taxon>
        <taxon>Actinopterygii</taxon>
        <taxon>Neopterygii</taxon>
        <taxon>Teleostei</taxon>
        <taxon>Neoteleostei</taxon>
        <taxon>Acanthomorphata</taxon>
        <taxon>Carangaria</taxon>
        <taxon>Pleuronectiformes</taxon>
        <taxon>Pleuronectoidei</taxon>
        <taxon>Scophthalmidae</taxon>
        <taxon>Scophthalmus</taxon>
    </lineage>
</organism>
<proteinExistence type="predicted"/>
<sequence length="90" mass="9565">MARNAYGCWFGNMQPGPADDQLDRCPVPQSGGLQSDGSTAEQRGKEKQMVGEGCIERKGIGLPLGEAVTKHCGAAVRESFVTVTLILNKT</sequence>
<dbReference type="EMBL" id="VEVO01000016">
    <property type="protein sequence ID" value="KAF0029746.1"/>
    <property type="molecule type" value="Genomic_DNA"/>
</dbReference>
<feature type="compositionally biased region" description="Polar residues" evidence="1">
    <location>
        <begin position="31"/>
        <end position="41"/>
    </location>
</feature>
<dbReference type="AlphaFoldDB" id="A0A6A4S3F9"/>
<evidence type="ECO:0000313" key="3">
    <source>
        <dbReference type="Proteomes" id="UP000438429"/>
    </source>
</evidence>